<protein>
    <submittedName>
        <fullName evidence="1">Uncharacterized protein</fullName>
    </submittedName>
</protein>
<accession>A0A2P6P5D7</accession>
<evidence type="ECO:0000313" key="1">
    <source>
        <dbReference type="EMBL" id="PRQ17145.1"/>
    </source>
</evidence>
<evidence type="ECO:0000313" key="2">
    <source>
        <dbReference type="Proteomes" id="UP000238479"/>
    </source>
</evidence>
<gene>
    <name evidence="1" type="ORF">RchiOBHm_Chr7g0191861</name>
</gene>
<comment type="caution">
    <text evidence="1">The sequence shown here is derived from an EMBL/GenBank/DDBJ whole genome shotgun (WGS) entry which is preliminary data.</text>
</comment>
<proteinExistence type="predicted"/>
<dbReference type="AlphaFoldDB" id="A0A2P6P5D7"/>
<name>A0A2P6P5D7_ROSCH</name>
<dbReference type="EMBL" id="PDCK01000045">
    <property type="protein sequence ID" value="PRQ17145.1"/>
    <property type="molecule type" value="Genomic_DNA"/>
</dbReference>
<keyword evidence="2" id="KW-1185">Reference proteome</keyword>
<sequence>MIFPHMETYRGAPQKGTKHVQYAGTKLLPCIWAIVEKCLMAATVSICHAIIHIGDKRRHLIMSKNLKLHQHHYPESKC</sequence>
<organism evidence="1 2">
    <name type="scientific">Rosa chinensis</name>
    <name type="common">China rose</name>
    <dbReference type="NCBI Taxonomy" id="74649"/>
    <lineage>
        <taxon>Eukaryota</taxon>
        <taxon>Viridiplantae</taxon>
        <taxon>Streptophyta</taxon>
        <taxon>Embryophyta</taxon>
        <taxon>Tracheophyta</taxon>
        <taxon>Spermatophyta</taxon>
        <taxon>Magnoliopsida</taxon>
        <taxon>eudicotyledons</taxon>
        <taxon>Gunneridae</taxon>
        <taxon>Pentapetalae</taxon>
        <taxon>rosids</taxon>
        <taxon>fabids</taxon>
        <taxon>Rosales</taxon>
        <taxon>Rosaceae</taxon>
        <taxon>Rosoideae</taxon>
        <taxon>Rosoideae incertae sedis</taxon>
        <taxon>Rosa</taxon>
    </lineage>
</organism>
<dbReference type="Proteomes" id="UP000238479">
    <property type="component" value="Chromosome 7"/>
</dbReference>
<dbReference type="Gramene" id="PRQ17145">
    <property type="protein sequence ID" value="PRQ17145"/>
    <property type="gene ID" value="RchiOBHm_Chr7g0191861"/>
</dbReference>
<reference evidence="1 2" key="1">
    <citation type="journal article" date="2018" name="Nat. Genet.">
        <title>The Rosa genome provides new insights in the design of modern roses.</title>
        <authorList>
            <person name="Bendahmane M."/>
        </authorList>
    </citation>
    <scope>NUCLEOTIDE SEQUENCE [LARGE SCALE GENOMIC DNA]</scope>
    <source>
        <strain evidence="2">cv. Old Blush</strain>
    </source>
</reference>